<proteinExistence type="predicted"/>
<organism evidence="2 3">
    <name type="scientific">Pseudomonas migulae</name>
    <dbReference type="NCBI Taxonomy" id="78543"/>
    <lineage>
        <taxon>Bacteria</taxon>
        <taxon>Pseudomonadati</taxon>
        <taxon>Pseudomonadota</taxon>
        <taxon>Gammaproteobacteria</taxon>
        <taxon>Pseudomonadales</taxon>
        <taxon>Pseudomonadaceae</taxon>
        <taxon>Pseudomonas</taxon>
    </lineage>
</organism>
<evidence type="ECO:0000313" key="2">
    <source>
        <dbReference type="EMBL" id="SEE24761.1"/>
    </source>
</evidence>
<dbReference type="RefSeq" id="WP_235864402.1">
    <property type="nucleotide sequence ID" value="NZ_FNTY01000002.1"/>
</dbReference>
<evidence type="ECO:0008006" key="4">
    <source>
        <dbReference type="Google" id="ProtNLM"/>
    </source>
</evidence>
<name>A0A1H5HAT9_9PSED</name>
<protein>
    <recommendedName>
        <fullName evidence="4">Integrase</fullName>
    </recommendedName>
</protein>
<evidence type="ECO:0000256" key="1">
    <source>
        <dbReference type="SAM" id="MobiDB-lite"/>
    </source>
</evidence>
<gene>
    <name evidence="2" type="ORF">SAMN04490194_1527</name>
</gene>
<feature type="region of interest" description="Disordered" evidence="1">
    <location>
        <begin position="1"/>
        <end position="25"/>
    </location>
</feature>
<sequence>MKPKKQKASKNIDNVDERWGGLPTEPEQLSTDAYCGMSFARLGPETIISRSNDGKVLSRLKDDEWILLNFAYSVVDNPNFNFLPLYRKCDFSFENALLCKKIFVMRMFTPSYGRAKPLRIGTMHASRYLIIKMAQYCGDNNLKITEIFSSVEKFRAFQEPLPKLMSRTLIALVRNLNTLTGQDRGFSIDGQILPYLRKISRDFKLDGQQFPIIPSRILLFKYQQYNSYLDDFIEYYPEIRALLSRAAENPFYGKGKDSHFNPNSRGFKASPEQLAAHRQSPISFADAVQENSLGALASKYNWGRITNILSFVSEVSHCAKNLVHLYTLMRDHEVKSISTNCLTPVHGWNNDALYIAGITTKLYGVKKPRKWITTDAILKPIDVLEEIYKILSPYVHNPEKYLLISVASHPASGVKAAKDNLIKGEAIESRLPEILIAETDIQELEAVDPLRDWRGDPRFQVGKPWRISSHQFRRTMTVFCAQTGLITLPSLKRLLGHLTRVMSLYYAKGCEAQNFNFSLINPGLAKELREAKAEADGAMFIREALQTTEKLYGMKGSTIMEQRSNPAWFDRALNETLKLVKQGLAAYTETPLGGCASPVRCDKRAHGNFFSCPGCRHLVAKESVLNDTLNLMEFDLAELDPKSMEYRVEKQNLADFIELRERIIAKSP</sequence>
<dbReference type="AlphaFoldDB" id="A0A1H5HAT9"/>
<evidence type="ECO:0000313" key="3">
    <source>
        <dbReference type="Proteomes" id="UP000198985"/>
    </source>
</evidence>
<dbReference type="Proteomes" id="UP000198985">
    <property type="component" value="Unassembled WGS sequence"/>
</dbReference>
<dbReference type="EMBL" id="FNTY01000002">
    <property type="protein sequence ID" value="SEE24761.1"/>
    <property type="molecule type" value="Genomic_DNA"/>
</dbReference>
<accession>A0A1H5HAT9</accession>
<reference evidence="2 3" key="1">
    <citation type="submission" date="2016-10" db="EMBL/GenBank/DDBJ databases">
        <authorList>
            <person name="de Groot N.N."/>
        </authorList>
    </citation>
    <scope>NUCLEOTIDE SEQUENCE [LARGE SCALE GENOMIC DNA]</scope>
    <source>
        <strain evidence="2 3">BS3662</strain>
    </source>
</reference>